<dbReference type="PRINTS" id="PR01036">
    <property type="entry name" value="TCRTETB"/>
</dbReference>
<gene>
    <name evidence="10" type="ORF">D5H75_27150</name>
</gene>
<feature type="compositionally biased region" description="Basic and acidic residues" evidence="7">
    <location>
        <begin position="499"/>
        <end position="513"/>
    </location>
</feature>
<feature type="region of interest" description="Disordered" evidence="7">
    <location>
        <begin position="484"/>
        <end position="513"/>
    </location>
</feature>
<dbReference type="Proteomes" id="UP000265768">
    <property type="component" value="Unassembled WGS sequence"/>
</dbReference>
<evidence type="ECO:0000256" key="1">
    <source>
        <dbReference type="ARBA" id="ARBA00004651"/>
    </source>
</evidence>
<keyword evidence="4 8" id="KW-0812">Transmembrane</keyword>
<feature type="compositionally biased region" description="Gly residues" evidence="7">
    <location>
        <begin position="486"/>
        <end position="497"/>
    </location>
</feature>
<dbReference type="PANTHER" id="PTHR42718:SF46">
    <property type="entry name" value="BLR6921 PROTEIN"/>
    <property type="match status" value="1"/>
</dbReference>
<protein>
    <submittedName>
        <fullName evidence="10">MFS transporter</fullName>
    </submittedName>
</protein>
<feature type="transmembrane region" description="Helical" evidence="8">
    <location>
        <begin position="367"/>
        <end position="388"/>
    </location>
</feature>
<dbReference type="Gene3D" id="1.20.1250.20">
    <property type="entry name" value="MFS general substrate transporter like domains"/>
    <property type="match status" value="1"/>
</dbReference>
<evidence type="ECO:0000256" key="8">
    <source>
        <dbReference type="SAM" id="Phobius"/>
    </source>
</evidence>
<evidence type="ECO:0000256" key="3">
    <source>
        <dbReference type="ARBA" id="ARBA00022475"/>
    </source>
</evidence>
<feature type="transmembrane region" description="Helical" evidence="8">
    <location>
        <begin position="62"/>
        <end position="80"/>
    </location>
</feature>
<evidence type="ECO:0000256" key="7">
    <source>
        <dbReference type="SAM" id="MobiDB-lite"/>
    </source>
</evidence>
<reference evidence="10 11" key="1">
    <citation type="submission" date="2018-09" db="EMBL/GenBank/DDBJ databases">
        <title>YIM 75507 draft genome.</title>
        <authorList>
            <person name="Tang S."/>
            <person name="Feng Y."/>
        </authorList>
    </citation>
    <scope>NUCLEOTIDE SEQUENCE [LARGE SCALE GENOMIC DNA]</scope>
    <source>
        <strain evidence="10 11">YIM 75507</strain>
    </source>
</reference>
<proteinExistence type="predicted"/>
<feature type="transmembrane region" description="Helical" evidence="8">
    <location>
        <begin position="274"/>
        <end position="297"/>
    </location>
</feature>
<feature type="transmembrane region" description="Helical" evidence="8">
    <location>
        <begin position="180"/>
        <end position="199"/>
    </location>
</feature>
<feature type="domain" description="Major facilitator superfamily (MFS) profile" evidence="9">
    <location>
        <begin position="26"/>
        <end position="457"/>
    </location>
</feature>
<evidence type="ECO:0000313" key="11">
    <source>
        <dbReference type="Proteomes" id="UP000265768"/>
    </source>
</evidence>
<dbReference type="Gene3D" id="1.20.1720.10">
    <property type="entry name" value="Multidrug resistance protein D"/>
    <property type="match status" value="1"/>
</dbReference>
<dbReference type="PANTHER" id="PTHR42718">
    <property type="entry name" value="MAJOR FACILITATOR SUPERFAMILY MULTIDRUG TRANSPORTER MFSC"/>
    <property type="match status" value="1"/>
</dbReference>
<dbReference type="InterPro" id="IPR011701">
    <property type="entry name" value="MFS"/>
</dbReference>
<evidence type="ECO:0000259" key="9">
    <source>
        <dbReference type="PROSITE" id="PS50850"/>
    </source>
</evidence>
<evidence type="ECO:0000256" key="2">
    <source>
        <dbReference type="ARBA" id="ARBA00022448"/>
    </source>
</evidence>
<feature type="transmembrane region" description="Helical" evidence="8">
    <location>
        <begin position="433"/>
        <end position="452"/>
    </location>
</feature>
<comment type="caution">
    <text evidence="10">The sequence shown here is derived from an EMBL/GenBank/DDBJ whole genome shotgun (WGS) entry which is preliminary data.</text>
</comment>
<dbReference type="SUPFAM" id="SSF103473">
    <property type="entry name" value="MFS general substrate transporter"/>
    <property type="match status" value="1"/>
</dbReference>
<dbReference type="InterPro" id="IPR020846">
    <property type="entry name" value="MFS_dom"/>
</dbReference>
<feature type="transmembrane region" description="Helical" evidence="8">
    <location>
        <begin position="92"/>
        <end position="111"/>
    </location>
</feature>
<sequence length="513" mass="51926">MKVELKPEPPGHQAAPMNRAVNPWLVLWTLLLSSAICALDSTAVNVAIPAMMLDLGAGLDDVLWVVNAYVLALVMLLVSGGRLADLYGPRTLFLAGLAVFTLASGLAGAAGGAGPLIAARVLQGIGAALLLPQTMSMITHIFPPERRGRAFGLWGVVAGIVVALGPAAGGLIVSSLGWRWIFHLNLPLGALGLVAVALVCPNPRAGSRRRFDLLGSALLALALFAVAFALIEGRAEAALAAAVPLAAFVLVERARQHRDPLLPFALVKDRGFTLMAVVNLALPAAVGSMMFLTVYHLQNAGGLPAAGAGLVVAAAPVVSVPFAALSGRLTDRYGGKYVLFTGLLLFLAGLGWAAVAVGGAWPELLPGLLVFGAGMGLVYAPPGTIAMYGVAQAMSGAASGVFSTVTRIGALIGSAGAGALLRTSGDLTHAVSGAYTLPLAVTAVAAALTLAVKPVPRGARADQRDVDRGTARLCRTTVAGRRVLGRQGGGPGVGGPGRETARGGTHGEGRAGG</sequence>
<evidence type="ECO:0000256" key="6">
    <source>
        <dbReference type="ARBA" id="ARBA00023136"/>
    </source>
</evidence>
<feature type="transmembrane region" description="Helical" evidence="8">
    <location>
        <begin position="151"/>
        <end position="174"/>
    </location>
</feature>
<feature type="transmembrane region" description="Helical" evidence="8">
    <location>
        <begin position="400"/>
        <end position="421"/>
    </location>
</feature>
<dbReference type="AlphaFoldDB" id="A0A3A4AE47"/>
<dbReference type="PROSITE" id="PS50850">
    <property type="entry name" value="MFS"/>
    <property type="match status" value="1"/>
</dbReference>
<comment type="subcellular location">
    <subcellularLocation>
        <location evidence="1">Cell membrane</location>
        <topology evidence="1">Multi-pass membrane protein</topology>
    </subcellularLocation>
</comment>
<evidence type="ECO:0000256" key="4">
    <source>
        <dbReference type="ARBA" id="ARBA00022692"/>
    </source>
</evidence>
<feature type="transmembrane region" description="Helical" evidence="8">
    <location>
        <begin position="117"/>
        <end position="139"/>
    </location>
</feature>
<feature type="transmembrane region" description="Helical" evidence="8">
    <location>
        <begin position="21"/>
        <end position="42"/>
    </location>
</feature>
<feature type="transmembrane region" description="Helical" evidence="8">
    <location>
        <begin position="237"/>
        <end position="254"/>
    </location>
</feature>
<accession>A0A3A4AE47</accession>
<dbReference type="GO" id="GO:0005886">
    <property type="term" value="C:plasma membrane"/>
    <property type="evidence" value="ECO:0007669"/>
    <property type="project" value="UniProtKB-SubCell"/>
</dbReference>
<keyword evidence="6 8" id="KW-0472">Membrane</keyword>
<dbReference type="Pfam" id="PF07690">
    <property type="entry name" value="MFS_1"/>
    <property type="match status" value="1"/>
</dbReference>
<keyword evidence="11" id="KW-1185">Reference proteome</keyword>
<dbReference type="CDD" id="cd17321">
    <property type="entry name" value="MFS_MMR_MDR_like"/>
    <property type="match status" value="1"/>
</dbReference>
<feature type="transmembrane region" description="Helical" evidence="8">
    <location>
        <begin position="211"/>
        <end position="231"/>
    </location>
</feature>
<keyword evidence="2" id="KW-0813">Transport</keyword>
<feature type="transmembrane region" description="Helical" evidence="8">
    <location>
        <begin position="303"/>
        <end position="325"/>
    </location>
</feature>
<keyword evidence="5 8" id="KW-1133">Transmembrane helix</keyword>
<keyword evidence="3" id="KW-1003">Cell membrane</keyword>
<dbReference type="OrthoDB" id="7375466at2"/>
<feature type="transmembrane region" description="Helical" evidence="8">
    <location>
        <begin position="337"/>
        <end position="361"/>
    </location>
</feature>
<dbReference type="GO" id="GO:0022857">
    <property type="term" value="F:transmembrane transporter activity"/>
    <property type="evidence" value="ECO:0007669"/>
    <property type="project" value="InterPro"/>
</dbReference>
<dbReference type="InterPro" id="IPR036259">
    <property type="entry name" value="MFS_trans_sf"/>
</dbReference>
<evidence type="ECO:0000313" key="10">
    <source>
        <dbReference type="EMBL" id="RJL25037.1"/>
    </source>
</evidence>
<dbReference type="EMBL" id="QZEY01000013">
    <property type="protein sequence ID" value="RJL25037.1"/>
    <property type="molecule type" value="Genomic_DNA"/>
</dbReference>
<organism evidence="10 11">
    <name type="scientific">Bailinhaonella thermotolerans</name>
    <dbReference type="NCBI Taxonomy" id="1070861"/>
    <lineage>
        <taxon>Bacteria</taxon>
        <taxon>Bacillati</taxon>
        <taxon>Actinomycetota</taxon>
        <taxon>Actinomycetes</taxon>
        <taxon>Streptosporangiales</taxon>
        <taxon>Streptosporangiaceae</taxon>
        <taxon>Bailinhaonella</taxon>
    </lineage>
</organism>
<name>A0A3A4AE47_9ACTN</name>
<evidence type="ECO:0000256" key="5">
    <source>
        <dbReference type="ARBA" id="ARBA00022989"/>
    </source>
</evidence>